<accession>A0A1W0WM59</accession>
<evidence type="ECO:0000313" key="3">
    <source>
        <dbReference type="Proteomes" id="UP000192578"/>
    </source>
</evidence>
<evidence type="ECO:0000313" key="2">
    <source>
        <dbReference type="EMBL" id="OQV16288.1"/>
    </source>
</evidence>
<feature type="compositionally biased region" description="Polar residues" evidence="1">
    <location>
        <begin position="242"/>
        <end position="251"/>
    </location>
</feature>
<feature type="compositionally biased region" description="Low complexity" evidence="1">
    <location>
        <begin position="19"/>
        <end position="33"/>
    </location>
</feature>
<dbReference type="Proteomes" id="UP000192578">
    <property type="component" value="Unassembled WGS sequence"/>
</dbReference>
<dbReference type="EMBL" id="MTYJ01000076">
    <property type="protein sequence ID" value="OQV16288.1"/>
    <property type="molecule type" value="Genomic_DNA"/>
</dbReference>
<dbReference type="OrthoDB" id="10656934at2759"/>
<comment type="caution">
    <text evidence="2">The sequence shown here is derived from an EMBL/GenBank/DDBJ whole genome shotgun (WGS) entry which is preliminary data.</text>
</comment>
<reference evidence="3" key="1">
    <citation type="submission" date="2017-01" db="EMBL/GenBank/DDBJ databases">
        <title>Comparative genomics of anhydrobiosis in the tardigrade Hypsibius dujardini.</title>
        <authorList>
            <person name="Yoshida Y."/>
            <person name="Koutsovoulos G."/>
            <person name="Laetsch D."/>
            <person name="Stevens L."/>
            <person name="Kumar S."/>
            <person name="Horikawa D."/>
            <person name="Ishino K."/>
            <person name="Komine S."/>
            <person name="Tomita M."/>
            <person name="Blaxter M."/>
            <person name="Arakawa K."/>
        </authorList>
    </citation>
    <scope>NUCLEOTIDE SEQUENCE [LARGE SCALE GENOMIC DNA]</scope>
    <source>
        <strain evidence="3">Z151</strain>
    </source>
</reference>
<organism evidence="2 3">
    <name type="scientific">Hypsibius exemplaris</name>
    <name type="common">Freshwater tardigrade</name>
    <dbReference type="NCBI Taxonomy" id="2072580"/>
    <lineage>
        <taxon>Eukaryota</taxon>
        <taxon>Metazoa</taxon>
        <taxon>Ecdysozoa</taxon>
        <taxon>Tardigrada</taxon>
        <taxon>Eutardigrada</taxon>
        <taxon>Parachela</taxon>
        <taxon>Hypsibioidea</taxon>
        <taxon>Hypsibiidae</taxon>
        <taxon>Hypsibius</taxon>
    </lineage>
</organism>
<gene>
    <name evidence="2" type="ORF">BV898_09596</name>
</gene>
<protein>
    <submittedName>
        <fullName evidence="2">Uncharacterized protein</fullName>
    </submittedName>
</protein>
<sequence>MGCGLSQLSKTQRVRVWDLSSSGGTSLKSISTGPDMTGNQPSVIEADHHAAKRPQSNRSSSSAGNGAKKGSTLTPSPAKVGPTQTPTGEVNPARIKTPDPRQTKSAVVESPVKPAIEPGAPRPKSSMAGATDKDRGRSSVSVKSFSDQDSGYKDDSQPEEGDDGRLSISPWKELKMPGTNQNLSDDSEFEEPFHPQQPRTGLDQPKRASLQGSACGLLHRRHSIMLTEGSDDENGDVLKRPASTSGSARPSPIRTTLCSCGFSHQKPDGYVETYSDDNGYLDSSYEDMRSLAHDGSVFSIDILCHTTQDGSHRAHRIPLYVHKPIATHAGAFGEAGGGSHNKMIHNAAAHAQAAPLTPLAPRPTTAQRPANPFDFQHHFHHARAQVTNCPLKATLESDSSGTSVGDERIYHAGTPLHGAGNSFRLGGTRRRHMSTGNGLPSDYMLHQLDHYEQLLNQRHNTLFNHEPGATFTVPTTFDLLFRPKGSHHHNNEEDIKSLHD</sequence>
<feature type="region of interest" description="Disordered" evidence="1">
    <location>
        <begin position="410"/>
        <end position="431"/>
    </location>
</feature>
<feature type="region of interest" description="Disordered" evidence="1">
    <location>
        <begin position="227"/>
        <end position="251"/>
    </location>
</feature>
<feature type="compositionally biased region" description="Polar residues" evidence="1">
    <location>
        <begin position="138"/>
        <end position="149"/>
    </location>
</feature>
<evidence type="ECO:0000256" key="1">
    <source>
        <dbReference type="SAM" id="MobiDB-lite"/>
    </source>
</evidence>
<feature type="region of interest" description="Disordered" evidence="1">
    <location>
        <begin position="1"/>
        <end position="209"/>
    </location>
</feature>
<keyword evidence="3" id="KW-1185">Reference proteome</keyword>
<name>A0A1W0WM59_HYPEX</name>
<proteinExistence type="predicted"/>
<feature type="compositionally biased region" description="Low complexity" evidence="1">
    <location>
        <begin position="56"/>
        <end position="71"/>
    </location>
</feature>
<feature type="compositionally biased region" description="Polar residues" evidence="1">
    <location>
        <begin position="1"/>
        <end position="11"/>
    </location>
</feature>
<dbReference type="AlphaFoldDB" id="A0A1W0WM59"/>